<evidence type="ECO:0000256" key="4">
    <source>
        <dbReference type="ARBA" id="ARBA00022676"/>
    </source>
</evidence>
<comment type="similarity">
    <text evidence="3">Belongs to the glycosyltransferase 39 family.</text>
</comment>
<evidence type="ECO:0000256" key="8">
    <source>
        <dbReference type="ARBA" id="ARBA00023136"/>
    </source>
</evidence>
<comment type="subcellular location">
    <subcellularLocation>
        <location evidence="1">Endomembrane system</location>
        <topology evidence="1">Multi-pass membrane protein</topology>
    </subcellularLocation>
</comment>
<evidence type="ECO:0000256" key="7">
    <source>
        <dbReference type="ARBA" id="ARBA00022989"/>
    </source>
</evidence>
<keyword evidence="7" id="KW-1133">Transmembrane helix</keyword>
<dbReference type="GO" id="GO:0005783">
    <property type="term" value="C:endoplasmic reticulum"/>
    <property type="evidence" value="ECO:0007669"/>
    <property type="project" value="TreeGrafter"/>
</dbReference>
<dbReference type="EMBL" id="OD568422">
    <property type="protein sequence ID" value="CAD7446948.1"/>
    <property type="molecule type" value="Genomic_DNA"/>
</dbReference>
<evidence type="ECO:0000256" key="1">
    <source>
        <dbReference type="ARBA" id="ARBA00004127"/>
    </source>
</evidence>
<protein>
    <recommendedName>
        <fullName evidence="10">ArnT-like N-terminal domain-containing protein</fullName>
    </recommendedName>
</protein>
<dbReference type="PANTHER" id="PTHR10050">
    <property type="entry name" value="DOLICHYL-PHOSPHATE-MANNOSE--PROTEIN MANNOSYLTRANSFERASE"/>
    <property type="match status" value="1"/>
</dbReference>
<evidence type="ECO:0000259" key="10">
    <source>
        <dbReference type="Pfam" id="PF02366"/>
    </source>
</evidence>
<dbReference type="AlphaFoldDB" id="A0A7R9F533"/>
<evidence type="ECO:0000313" key="11">
    <source>
        <dbReference type="EMBL" id="CAD7446948.1"/>
    </source>
</evidence>
<dbReference type="GO" id="GO:0004169">
    <property type="term" value="F:dolichyl-phosphate-mannose-protein mannosyltransferase activity"/>
    <property type="evidence" value="ECO:0007669"/>
    <property type="project" value="TreeGrafter"/>
</dbReference>
<dbReference type="GO" id="GO:0016020">
    <property type="term" value="C:membrane"/>
    <property type="evidence" value="ECO:0007669"/>
    <property type="project" value="InterPro"/>
</dbReference>
<evidence type="ECO:0000256" key="3">
    <source>
        <dbReference type="ARBA" id="ARBA00007222"/>
    </source>
</evidence>
<keyword evidence="4" id="KW-0328">Glycosyltransferase</keyword>
<accession>A0A7R9F533</accession>
<keyword evidence="6" id="KW-0812">Transmembrane</keyword>
<feature type="domain" description="ArnT-like N-terminal" evidence="10">
    <location>
        <begin position="196"/>
        <end position="260"/>
    </location>
</feature>
<dbReference type="InterPro" id="IPR027005">
    <property type="entry name" value="PMT-like"/>
</dbReference>
<proteinExistence type="inferred from homology"/>
<sequence>MADMKWFGDAHSFGEADDDDGVVQPVSALHFRETIVKAREPRQVHGKRSRGHKVPGSQNKRLAVTYNEPLAFRFGPEENEEARRLADEEYDAFYRNRTLRGRKPSDNKVLGNFINEEFLIPLLEEMKDKGLESQETVGGGSQPRNMKPARRRGDGASVTSETHTEQGSSVQNHETIQIEAQERFRLKLEIDIVSLMLFVAALATRMYKLEEPRSIVFDELHYGKYVSLYMKRTFFFDSHPPLGKQLIGALAYLAEFDGDYMQTQDP</sequence>
<organism evidence="11">
    <name type="scientific">Timema bartmani</name>
    <dbReference type="NCBI Taxonomy" id="61472"/>
    <lineage>
        <taxon>Eukaryota</taxon>
        <taxon>Metazoa</taxon>
        <taxon>Ecdysozoa</taxon>
        <taxon>Arthropoda</taxon>
        <taxon>Hexapoda</taxon>
        <taxon>Insecta</taxon>
        <taxon>Pterygota</taxon>
        <taxon>Neoptera</taxon>
        <taxon>Polyneoptera</taxon>
        <taxon>Phasmatodea</taxon>
        <taxon>Timematodea</taxon>
        <taxon>Timematoidea</taxon>
        <taxon>Timematidae</taxon>
        <taxon>Timema</taxon>
    </lineage>
</organism>
<name>A0A7R9F533_9NEOP</name>
<feature type="region of interest" description="Disordered" evidence="9">
    <location>
        <begin position="131"/>
        <end position="172"/>
    </location>
</feature>
<evidence type="ECO:0000256" key="5">
    <source>
        <dbReference type="ARBA" id="ARBA00022679"/>
    </source>
</evidence>
<keyword evidence="8" id="KW-0472">Membrane</keyword>
<feature type="compositionally biased region" description="Polar residues" evidence="9">
    <location>
        <begin position="157"/>
        <end position="172"/>
    </location>
</feature>
<dbReference type="UniPathway" id="UPA00378"/>
<dbReference type="PANTHER" id="PTHR10050:SF51">
    <property type="entry name" value="PROTEIN O-MANNOSYL-TRANSFERASE 1"/>
    <property type="match status" value="1"/>
</dbReference>
<dbReference type="Pfam" id="PF02366">
    <property type="entry name" value="PMT"/>
    <property type="match status" value="1"/>
</dbReference>
<reference evidence="11" key="1">
    <citation type="submission" date="2020-11" db="EMBL/GenBank/DDBJ databases">
        <authorList>
            <person name="Tran Van P."/>
        </authorList>
    </citation>
    <scope>NUCLEOTIDE SEQUENCE</scope>
</reference>
<evidence type="ECO:0000256" key="6">
    <source>
        <dbReference type="ARBA" id="ARBA00022692"/>
    </source>
</evidence>
<gene>
    <name evidence="11" type="ORF">TBIB3V08_LOCUS9268</name>
</gene>
<comment type="pathway">
    <text evidence="2">Protein modification; protein glycosylation.</text>
</comment>
<evidence type="ECO:0000256" key="9">
    <source>
        <dbReference type="SAM" id="MobiDB-lite"/>
    </source>
</evidence>
<keyword evidence="5" id="KW-0808">Transferase</keyword>
<evidence type="ECO:0000256" key="2">
    <source>
        <dbReference type="ARBA" id="ARBA00004922"/>
    </source>
</evidence>
<dbReference type="InterPro" id="IPR003342">
    <property type="entry name" value="ArnT-like_N"/>
</dbReference>